<protein>
    <submittedName>
        <fullName evidence="2">GT2 family glycosyltransferase</fullName>
    </submittedName>
</protein>
<proteinExistence type="predicted"/>
<dbReference type="CDD" id="cd04184">
    <property type="entry name" value="GT2_RfbC_Mx_like"/>
    <property type="match status" value="1"/>
</dbReference>
<evidence type="ECO:0000259" key="1">
    <source>
        <dbReference type="Pfam" id="PF00535"/>
    </source>
</evidence>
<dbReference type="PANTHER" id="PTHR43179">
    <property type="entry name" value="RHAMNOSYLTRANSFERASE WBBL"/>
    <property type="match status" value="1"/>
</dbReference>
<dbReference type="InterPro" id="IPR001173">
    <property type="entry name" value="Glyco_trans_2-like"/>
</dbReference>
<gene>
    <name evidence="2" type="ORF">EDD59_105100</name>
</gene>
<feature type="domain" description="Glycosyltransferase 2-like" evidence="1">
    <location>
        <begin position="542"/>
        <end position="722"/>
    </location>
</feature>
<dbReference type="Proteomes" id="UP000295726">
    <property type="component" value="Unassembled WGS sequence"/>
</dbReference>
<dbReference type="SUPFAM" id="SSF53448">
    <property type="entry name" value="Nucleotide-diphospho-sugar transferases"/>
    <property type="match status" value="2"/>
</dbReference>
<reference evidence="2 3" key="1">
    <citation type="submission" date="2019-03" db="EMBL/GenBank/DDBJ databases">
        <title>Genomic Encyclopedia of Type Strains, Phase IV (KMG-IV): sequencing the most valuable type-strain genomes for metagenomic binning, comparative biology and taxonomic classification.</title>
        <authorList>
            <person name="Goeker M."/>
        </authorList>
    </citation>
    <scope>NUCLEOTIDE SEQUENCE [LARGE SCALE GENOMIC DNA]</scope>
    <source>
        <strain evidence="2 3">DSM 29489</strain>
    </source>
</reference>
<dbReference type="EMBL" id="SLZZ01000005">
    <property type="protein sequence ID" value="TCS80718.1"/>
    <property type="molecule type" value="Genomic_DNA"/>
</dbReference>
<dbReference type="GO" id="GO:0016757">
    <property type="term" value="F:glycosyltransferase activity"/>
    <property type="evidence" value="ECO:0007669"/>
    <property type="project" value="UniProtKB-KW"/>
</dbReference>
<keyword evidence="3" id="KW-1185">Reference proteome</keyword>
<dbReference type="PANTHER" id="PTHR43179:SF7">
    <property type="entry name" value="RHAMNOSYLTRANSFERASE WBBL"/>
    <property type="match status" value="1"/>
</dbReference>
<name>A0A4R3KCA4_9FIRM</name>
<dbReference type="CDD" id="cd04186">
    <property type="entry name" value="GT_2_like_c"/>
    <property type="match status" value="1"/>
</dbReference>
<keyword evidence="2" id="KW-0808">Transferase</keyword>
<comment type="caution">
    <text evidence="2">The sequence shown here is derived from an EMBL/GenBank/DDBJ whole genome shotgun (WGS) entry which is preliminary data.</text>
</comment>
<dbReference type="InterPro" id="IPR029044">
    <property type="entry name" value="Nucleotide-diphossugar_trans"/>
</dbReference>
<dbReference type="AlphaFoldDB" id="A0A4R3KCA4"/>
<feature type="domain" description="Glycosyltransferase 2-like" evidence="1">
    <location>
        <begin position="285"/>
        <end position="446"/>
    </location>
</feature>
<dbReference type="OrthoDB" id="9179784at2"/>
<evidence type="ECO:0000313" key="3">
    <source>
        <dbReference type="Proteomes" id="UP000295726"/>
    </source>
</evidence>
<sequence>MKNRFVVTVCRLHVKDKNKLLIMGWFWENQMSDNRLTVLLDKKELSFVVEEKDLVIGEQKERDGMLITKQYYLWVNLPSNWKESKKLYVINTRKDKNDTCCMVTTEKLQHAGQKMPKHIDAGTLTDNGFSVSGWYIDYENVKMTFWDANGKNYPMYIKIKKRLDVARAYPEVQESEIVGFVATYKGEVPKKVRVHLESDTKKNDYVLTLKMSALRRKSIKLKRGYNKVKSYYHQFGAVSTVKKIYGKATKRDTISYQSWYKMQRPSRSVLSAQSKQVFPYMPKISIVVPLYKTPEKYLTAMIASIRGQSYLNWELCLSDGSGTNSPIKDVLQKYENEDKRIRVVYNEKPLKISDNTNEALKISTGEFIAFTDHDDMLAPNALFECIYELNRNKDIDIIYTDEDKIDMSGKEHFMPHFKTDFNIDMLRSTNYICHLFVVKRDIYEKVGMLNHEFDGAQDYDFVLRCIEKTGNIKHIPKILYHWRAHKDSTAENPESKMYAFEAGVRAVQAHYDRLRIQAKVSSTALNGIYRTKYILTEQPLVSIVIPNKDHIEDLDKCIKSLQNKNEYTNLEYIIVENNSKEERTFDFYKELEKNNPKARVIFWEGKGFNYPAINNFGKKQAKGNYILFLNNDTEILNKDCIEEMLGFCMRSDVGAVGARLFYEDETIQHAGVIVGLGGVAGHAFVGAGPGDPGYFGRIVMAQDYSAVTAACMMIKREVFEEVGGFDEEYAVAFNDVDLCMKIRKAGYLIVYNPYAKLKHYESKSRGYEDSDEKVERFHSEVRLFSSRWKEFLIKGDPYYNPNLTLDKNDFSLNVNMDKIGGQ</sequence>
<dbReference type="Gene3D" id="3.90.550.10">
    <property type="entry name" value="Spore Coat Polysaccharide Biosynthesis Protein SpsA, Chain A"/>
    <property type="match status" value="2"/>
</dbReference>
<organism evidence="2 3">
    <name type="scientific">Muricomes intestini</name>
    <dbReference type="NCBI Taxonomy" id="1796634"/>
    <lineage>
        <taxon>Bacteria</taxon>
        <taxon>Bacillati</taxon>
        <taxon>Bacillota</taxon>
        <taxon>Clostridia</taxon>
        <taxon>Lachnospirales</taxon>
        <taxon>Lachnospiraceae</taxon>
        <taxon>Muricomes</taxon>
    </lineage>
</organism>
<accession>A0A4R3KCA4</accession>
<evidence type="ECO:0000313" key="2">
    <source>
        <dbReference type="EMBL" id="TCS80718.1"/>
    </source>
</evidence>
<dbReference type="Pfam" id="PF00535">
    <property type="entry name" value="Glycos_transf_2"/>
    <property type="match status" value="2"/>
</dbReference>